<dbReference type="CDD" id="cd01389">
    <property type="entry name" value="HMG-box_ROX1-like"/>
    <property type="match status" value="1"/>
</dbReference>
<feature type="region of interest" description="Disordered" evidence="7">
    <location>
        <begin position="269"/>
        <end position="368"/>
    </location>
</feature>
<keyword evidence="5 6" id="KW-0539">Nucleus</keyword>
<dbReference type="OrthoDB" id="2307332at2759"/>
<keyword evidence="3 6" id="KW-0238">DNA-binding</keyword>
<dbReference type="AlphaFoldDB" id="A0A022WEB3"/>
<evidence type="ECO:0000256" key="1">
    <source>
        <dbReference type="ARBA" id="ARBA00004123"/>
    </source>
</evidence>
<dbReference type="InterPro" id="IPR036910">
    <property type="entry name" value="HMG_box_dom_sf"/>
</dbReference>
<feature type="compositionally biased region" description="Polar residues" evidence="7">
    <location>
        <begin position="341"/>
        <end position="362"/>
    </location>
</feature>
<sequence length="565" mass="63405">MFNQQPPSPPPSNDGDVKLSPQAISQTGFQQHPQKLQQPYPQTYPHSQPQQLRPQHQLGYIPAGEPYSYSYLEASTPAMSGPMQNGYESHSMYHSMTSSEHDTSLPALTYHRAGEMPVLATVRAGETVEDLKEELAIAKSNTDDRVRIIRPAKLRRRPKPAKADKGDGPTIDAPLSELTKNMLHIPIRDMAVWVNRPKETRLEEVKSKNGKIARPMNSFMLYRSAYAERTKEWCAQNNHQVVSRASGQSWPLEPREIRDLYESYATIERDNHHKAHPDYKFAPNKNQGMSKNQIGSKNPGSASKKKRSHEDELSDFEDQPCDITSYPRPSNRRRTLGPNGEASNSRNSTPCDNDSTYDSRNCTPIPHSQIDIYGTGDVNRSSWEMINPGRPHPGIISQPEQTHYYQPSIHQSLLGSNIEDVTYKKIGMPGGVAYDATAPMVNMPGGTHPDLLQPQPLNHNRMSVSMGEVQVDPQILDFEPTNTPLPTDTGNSFVNQNDFWQFNTTSNQHYVPGYMSTPETDQYHHATLPPSSMATGLVADRVMWPNTHTMPGEELNEWFGGSTVN</sequence>
<feature type="compositionally biased region" description="Polar residues" evidence="7">
    <location>
        <begin position="22"/>
        <end position="54"/>
    </location>
</feature>
<evidence type="ECO:0000256" key="3">
    <source>
        <dbReference type="ARBA" id="ARBA00023125"/>
    </source>
</evidence>
<dbReference type="Proteomes" id="UP000023758">
    <property type="component" value="Unassembled WGS sequence"/>
</dbReference>
<dbReference type="GO" id="GO:0005634">
    <property type="term" value="C:nucleus"/>
    <property type="evidence" value="ECO:0007669"/>
    <property type="project" value="UniProtKB-SubCell"/>
</dbReference>
<feature type="DNA-binding region" description="HMG box" evidence="6">
    <location>
        <begin position="212"/>
        <end position="280"/>
    </location>
</feature>
<evidence type="ECO:0000256" key="6">
    <source>
        <dbReference type="PROSITE-ProRule" id="PRU00267"/>
    </source>
</evidence>
<keyword evidence="4" id="KW-0804">Transcription</keyword>
<feature type="compositionally biased region" description="Polar residues" evidence="7">
    <location>
        <begin position="284"/>
        <end position="301"/>
    </location>
</feature>
<evidence type="ECO:0000256" key="7">
    <source>
        <dbReference type="SAM" id="MobiDB-lite"/>
    </source>
</evidence>
<reference evidence="9" key="1">
    <citation type="submission" date="2014-02" db="EMBL/GenBank/DDBJ databases">
        <title>The Genome Sequence of Trichophyton rubrum (morphotype fischeri) CBS 288.86.</title>
        <authorList>
            <consortium name="The Broad Institute Genomics Platform"/>
            <person name="Cuomo C.A."/>
            <person name="White T.C."/>
            <person name="Graser Y."/>
            <person name="Martinez-Rossi N."/>
            <person name="Heitman J."/>
            <person name="Young S.K."/>
            <person name="Zeng Q."/>
            <person name="Gargeya S."/>
            <person name="Abouelleil A."/>
            <person name="Alvarado L."/>
            <person name="Chapman S.B."/>
            <person name="Gainer-Dewar J."/>
            <person name="Goldberg J."/>
            <person name="Griggs A."/>
            <person name="Gujja S."/>
            <person name="Hansen M."/>
            <person name="Howarth C."/>
            <person name="Imamovic A."/>
            <person name="Larimer J."/>
            <person name="Martinez D."/>
            <person name="Murphy C."/>
            <person name="Pearson M.D."/>
            <person name="Persinoti G."/>
            <person name="Poon T."/>
            <person name="Priest M."/>
            <person name="Roberts A.D."/>
            <person name="Saif S."/>
            <person name="Shea T.D."/>
            <person name="Sykes S.N."/>
            <person name="Wortman J."/>
            <person name="Nusbaum C."/>
            <person name="Birren B."/>
        </authorList>
    </citation>
    <scope>NUCLEOTIDE SEQUENCE [LARGE SCALE GENOMIC DNA]</scope>
    <source>
        <strain evidence="9">CBS 288.86</strain>
    </source>
</reference>
<dbReference type="GO" id="GO:0000978">
    <property type="term" value="F:RNA polymerase II cis-regulatory region sequence-specific DNA binding"/>
    <property type="evidence" value="ECO:0007669"/>
    <property type="project" value="TreeGrafter"/>
</dbReference>
<dbReference type="EMBL" id="KK207710">
    <property type="protein sequence ID" value="EZF56735.1"/>
    <property type="molecule type" value="Genomic_DNA"/>
</dbReference>
<dbReference type="Pfam" id="PF00505">
    <property type="entry name" value="HMG_box"/>
    <property type="match status" value="1"/>
</dbReference>
<proteinExistence type="predicted"/>
<dbReference type="PANTHER" id="PTHR45803">
    <property type="entry name" value="SOX100B"/>
    <property type="match status" value="1"/>
</dbReference>
<feature type="compositionally biased region" description="Pro residues" evidence="7">
    <location>
        <begin position="1"/>
        <end position="12"/>
    </location>
</feature>
<name>A0A022WEB3_TRIRU</name>
<evidence type="ECO:0000313" key="9">
    <source>
        <dbReference type="EMBL" id="EZF56735.1"/>
    </source>
</evidence>
<organism evidence="9">
    <name type="scientific">Trichophyton rubrum CBS 288.86</name>
    <dbReference type="NCBI Taxonomy" id="1215330"/>
    <lineage>
        <taxon>Eukaryota</taxon>
        <taxon>Fungi</taxon>
        <taxon>Dikarya</taxon>
        <taxon>Ascomycota</taxon>
        <taxon>Pezizomycotina</taxon>
        <taxon>Eurotiomycetes</taxon>
        <taxon>Eurotiomycetidae</taxon>
        <taxon>Onygenales</taxon>
        <taxon>Arthrodermataceae</taxon>
        <taxon>Trichophyton</taxon>
    </lineage>
</organism>
<dbReference type="HOGENOM" id="CLU_022445_4_0_1"/>
<gene>
    <name evidence="9" type="ORF">H103_00921</name>
</gene>
<dbReference type="SUPFAM" id="SSF47095">
    <property type="entry name" value="HMG-box"/>
    <property type="match status" value="1"/>
</dbReference>
<evidence type="ECO:0000259" key="8">
    <source>
        <dbReference type="PROSITE" id="PS50118"/>
    </source>
</evidence>
<dbReference type="InterPro" id="IPR050917">
    <property type="entry name" value="SOX_TF"/>
</dbReference>
<feature type="compositionally biased region" description="Basic and acidic residues" evidence="7">
    <location>
        <begin position="269"/>
        <end position="279"/>
    </location>
</feature>
<protein>
    <recommendedName>
        <fullName evidence="8">HMG box domain-containing protein</fullName>
    </recommendedName>
</protein>
<dbReference type="PROSITE" id="PS50118">
    <property type="entry name" value="HMG_BOX_2"/>
    <property type="match status" value="1"/>
</dbReference>
<evidence type="ECO:0000256" key="5">
    <source>
        <dbReference type="ARBA" id="ARBA00023242"/>
    </source>
</evidence>
<evidence type="ECO:0000256" key="4">
    <source>
        <dbReference type="ARBA" id="ARBA00023163"/>
    </source>
</evidence>
<feature type="domain" description="HMG box" evidence="8">
    <location>
        <begin position="212"/>
        <end position="280"/>
    </location>
</feature>
<comment type="subcellular location">
    <subcellularLocation>
        <location evidence="1">Nucleus</location>
    </subcellularLocation>
</comment>
<dbReference type="PANTHER" id="PTHR45803:SF5">
    <property type="entry name" value="SOX100B"/>
    <property type="match status" value="1"/>
</dbReference>
<dbReference type="InterPro" id="IPR009071">
    <property type="entry name" value="HMG_box_dom"/>
</dbReference>
<accession>A0A022WEB3</accession>
<dbReference type="GO" id="GO:0000981">
    <property type="term" value="F:DNA-binding transcription factor activity, RNA polymerase II-specific"/>
    <property type="evidence" value="ECO:0007669"/>
    <property type="project" value="TreeGrafter"/>
</dbReference>
<dbReference type="Gene3D" id="1.10.30.10">
    <property type="entry name" value="High mobility group box domain"/>
    <property type="match status" value="1"/>
</dbReference>
<dbReference type="SMART" id="SM00398">
    <property type="entry name" value="HMG"/>
    <property type="match status" value="1"/>
</dbReference>
<feature type="region of interest" description="Disordered" evidence="7">
    <location>
        <begin position="1"/>
        <end position="55"/>
    </location>
</feature>
<evidence type="ECO:0000256" key="2">
    <source>
        <dbReference type="ARBA" id="ARBA00023015"/>
    </source>
</evidence>
<keyword evidence="2" id="KW-0805">Transcription regulation</keyword>